<keyword evidence="1" id="KW-0238">DNA-binding</keyword>
<dbReference type="AlphaFoldDB" id="A0A938YKI6"/>
<dbReference type="InterPro" id="IPR058532">
    <property type="entry name" value="YjbR/MT2646/Rv2570-like"/>
</dbReference>
<dbReference type="RefSeq" id="WP_205255270.1">
    <property type="nucleotide sequence ID" value="NZ_BAAAPV010000001.1"/>
</dbReference>
<dbReference type="EMBL" id="JAERWL010000002">
    <property type="protein sequence ID" value="MBM9475122.1"/>
    <property type="molecule type" value="Genomic_DNA"/>
</dbReference>
<dbReference type="Pfam" id="PF04237">
    <property type="entry name" value="YjbR"/>
    <property type="match status" value="1"/>
</dbReference>
<accession>A0A938YKI6</accession>
<dbReference type="Proteomes" id="UP000663801">
    <property type="component" value="Unassembled WGS sequence"/>
</dbReference>
<dbReference type="GO" id="GO:0003677">
    <property type="term" value="F:DNA binding"/>
    <property type="evidence" value="ECO:0007669"/>
    <property type="project" value="UniProtKB-KW"/>
</dbReference>
<evidence type="ECO:0000313" key="2">
    <source>
        <dbReference type="Proteomes" id="UP000663801"/>
    </source>
</evidence>
<sequence>MTSEQNRGATSWDEVVTAGVALPEVQESTSYRTPALKVAGSLMARLRNDDDGAVMFRCAAEEKAAFLAEGEPFFTTAHYDGHDSVLVRLEQLPPDRLAELVEGAWWVAAPSRLRAAGTGR</sequence>
<proteinExistence type="predicted"/>
<protein>
    <submittedName>
        <fullName evidence="1">MmcQ/YjbR family DNA-binding protein</fullName>
    </submittedName>
</protein>
<gene>
    <name evidence="1" type="ORF">JL107_01560</name>
</gene>
<keyword evidence="2" id="KW-1185">Reference proteome</keyword>
<reference evidence="1" key="1">
    <citation type="submission" date="2021-01" db="EMBL/GenBank/DDBJ databases">
        <title>KCTC 19127 draft genome.</title>
        <authorList>
            <person name="An D."/>
        </authorList>
    </citation>
    <scope>NUCLEOTIDE SEQUENCE</scope>
    <source>
        <strain evidence="1">KCTC 19127</strain>
    </source>
</reference>
<comment type="caution">
    <text evidence="1">The sequence shown here is derived from an EMBL/GenBank/DDBJ whole genome shotgun (WGS) entry which is preliminary data.</text>
</comment>
<name>A0A938YKI6_9ACTN</name>
<organism evidence="1 2">
    <name type="scientific">Nakamurella flavida</name>
    <dbReference type="NCBI Taxonomy" id="363630"/>
    <lineage>
        <taxon>Bacteria</taxon>
        <taxon>Bacillati</taxon>
        <taxon>Actinomycetota</taxon>
        <taxon>Actinomycetes</taxon>
        <taxon>Nakamurellales</taxon>
        <taxon>Nakamurellaceae</taxon>
        <taxon>Nakamurella</taxon>
    </lineage>
</organism>
<evidence type="ECO:0000313" key="1">
    <source>
        <dbReference type="EMBL" id="MBM9475122.1"/>
    </source>
</evidence>